<dbReference type="Proteomes" id="UP001215598">
    <property type="component" value="Unassembled WGS sequence"/>
</dbReference>
<reference evidence="2" key="1">
    <citation type="submission" date="2023-03" db="EMBL/GenBank/DDBJ databases">
        <title>Massive genome expansion in bonnet fungi (Mycena s.s.) driven by repeated elements and novel gene families across ecological guilds.</title>
        <authorList>
            <consortium name="Lawrence Berkeley National Laboratory"/>
            <person name="Harder C.B."/>
            <person name="Miyauchi S."/>
            <person name="Viragh M."/>
            <person name="Kuo A."/>
            <person name="Thoen E."/>
            <person name="Andreopoulos B."/>
            <person name="Lu D."/>
            <person name="Skrede I."/>
            <person name="Drula E."/>
            <person name="Henrissat B."/>
            <person name="Morin E."/>
            <person name="Kohler A."/>
            <person name="Barry K."/>
            <person name="LaButti K."/>
            <person name="Morin E."/>
            <person name="Salamov A."/>
            <person name="Lipzen A."/>
            <person name="Mereny Z."/>
            <person name="Hegedus B."/>
            <person name="Baldrian P."/>
            <person name="Stursova M."/>
            <person name="Weitz H."/>
            <person name="Taylor A."/>
            <person name="Grigoriev I.V."/>
            <person name="Nagy L.G."/>
            <person name="Martin F."/>
            <person name="Kauserud H."/>
        </authorList>
    </citation>
    <scope>NUCLEOTIDE SEQUENCE</scope>
    <source>
        <strain evidence="2">CBHHK182m</strain>
    </source>
</reference>
<organism evidence="2 3">
    <name type="scientific">Mycena metata</name>
    <dbReference type="NCBI Taxonomy" id="1033252"/>
    <lineage>
        <taxon>Eukaryota</taxon>
        <taxon>Fungi</taxon>
        <taxon>Dikarya</taxon>
        <taxon>Basidiomycota</taxon>
        <taxon>Agaricomycotina</taxon>
        <taxon>Agaricomycetes</taxon>
        <taxon>Agaricomycetidae</taxon>
        <taxon>Agaricales</taxon>
        <taxon>Marasmiineae</taxon>
        <taxon>Mycenaceae</taxon>
        <taxon>Mycena</taxon>
    </lineage>
</organism>
<keyword evidence="3" id="KW-1185">Reference proteome</keyword>
<accession>A0AAD7MYZ4</accession>
<gene>
    <name evidence="2" type="ORF">B0H16DRAFT_1761338</name>
</gene>
<proteinExistence type="predicted"/>
<name>A0AAD7MYZ4_9AGAR</name>
<evidence type="ECO:0000313" key="3">
    <source>
        <dbReference type="Proteomes" id="UP001215598"/>
    </source>
</evidence>
<evidence type="ECO:0000313" key="2">
    <source>
        <dbReference type="EMBL" id="KAJ7738635.1"/>
    </source>
</evidence>
<comment type="caution">
    <text evidence="2">The sequence shown here is derived from an EMBL/GenBank/DDBJ whole genome shotgun (WGS) entry which is preliminary data.</text>
</comment>
<dbReference type="EMBL" id="JARKIB010000111">
    <property type="protein sequence ID" value="KAJ7738635.1"/>
    <property type="molecule type" value="Genomic_DNA"/>
</dbReference>
<protein>
    <submittedName>
        <fullName evidence="2">Uncharacterized protein</fullName>
    </submittedName>
</protein>
<dbReference type="AlphaFoldDB" id="A0AAD7MYZ4"/>
<feature type="region of interest" description="Disordered" evidence="1">
    <location>
        <begin position="1"/>
        <end position="43"/>
    </location>
</feature>
<sequence length="209" mass="23504">MRVTPPAAPVAAPLMPPAAPTAAPCAAPRNKLPPPTTDFAAPRVPPLRQKFDFLQCRWVRIVDFAKVQRQEEWEKRRTPEWGQLPTTPEWGGGRTPMPDEWRVTGWEVVTATPIGEDEGRWLCIPGLAGKRVDVRVRLKTAGSRVQVRVVIIGPDADGKREHEGGYAETWPNTPEMGNTVWVRFERVPEGAEVEWRKYPVESLCRALNE</sequence>
<evidence type="ECO:0000256" key="1">
    <source>
        <dbReference type="SAM" id="MobiDB-lite"/>
    </source>
</evidence>